<dbReference type="Gene3D" id="6.20.210.20">
    <property type="entry name" value="THAP domain"/>
    <property type="match status" value="1"/>
</dbReference>
<dbReference type="GO" id="GO:0006629">
    <property type="term" value="P:lipid metabolic process"/>
    <property type="evidence" value="ECO:0007669"/>
    <property type="project" value="TreeGrafter"/>
</dbReference>
<evidence type="ECO:0000313" key="9">
    <source>
        <dbReference type="Proteomes" id="UP000786811"/>
    </source>
</evidence>
<proteinExistence type="predicted"/>
<evidence type="ECO:0000313" key="8">
    <source>
        <dbReference type="EMBL" id="CAG5109107.1"/>
    </source>
</evidence>
<keyword evidence="4 5" id="KW-0238">DNA-binding</keyword>
<evidence type="ECO:0000256" key="4">
    <source>
        <dbReference type="ARBA" id="ARBA00023125"/>
    </source>
</evidence>
<keyword evidence="9" id="KW-1185">Reference proteome</keyword>
<dbReference type="OrthoDB" id="6775288at2759"/>
<dbReference type="AlphaFoldDB" id="A0A8J2HU80"/>
<organism evidence="8 9">
    <name type="scientific">Cotesia congregata</name>
    <name type="common">Parasitoid wasp</name>
    <name type="synonym">Apanteles congregatus</name>
    <dbReference type="NCBI Taxonomy" id="51543"/>
    <lineage>
        <taxon>Eukaryota</taxon>
        <taxon>Metazoa</taxon>
        <taxon>Ecdysozoa</taxon>
        <taxon>Arthropoda</taxon>
        <taxon>Hexapoda</taxon>
        <taxon>Insecta</taxon>
        <taxon>Pterygota</taxon>
        <taxon>Neoptera</taxon>
        <taxon>Endopterygota</taxon>
        <taxon>Hymenoptera</taxon>
        <taxon>Apocrita</taxon>
        <taxon>Ichneumonoidea</taxon>
        <taxon>Braconidae</taxon>
        <taxon>Microgastrinae</taxon>
        <taxon>Cotesia</taxon>
    </lineage>
</organism>
<dbReference type="PROSITE" id="PS50950">
    <property type="entry name" value="ZF_THAP"/>
    <property type="match status" value="1"/>
</dbReference>
<evidence type="ECO:0000256" key="1">
    <source>
        <dbReference type="ARBA" id="ARBA00022723"/>
    </source>
</evidence>
<dbReference type="GO" id="GO:0003677">
    <property type="term" value="F:DNA binding"/>
    <property type="evidence" value="ECO:0007669"/>
    <property type="project" value="UniProtKB-UniRule"/>
</dbReference>
<feature type="domain" description="THAP-type" evidence="7">
    <location>
        <begin position="126"/>
        <end position="224"/>
    </location>
</feature>
<accession>A0A8J2HU80</accession>
<dbReference type="PANTHER" id="PTHR10612:SF34">
    <property type="entry name" value="APOLIPOPROTEIN D"/>
    <property type="match status" value="1"/>
</dbReference>
<keyword evidence="2 5" id="KW-0863">Zinc-finger</keyword>
<feature type="signal peptide" evidence="6">
    <location>
        <begin position="1"/>
        <end position="16"/>
    </location>
</feature>
<keyword evidence="6" id="KW-0732">Signal</keyword>
<dbReference type="SMART" id="SM00980">
    <property type="entry name" value="THAP"/>
    <property type="match status" value="1"/>
</dbReference>
<evidence type="ECO:0000256" key="2">
    <source>
        <dbReference type="ARBA" id="ARBA00022771"/>
    </source>
</evidence>
<keyword evidence="3" id="KW-0862">Zinc</keyword>
<dbReference type="Gene3D" id="2.40.128.20">
    <property type="match status" value="2"/>
</dbReference>
<dbReference type="SUPFAM" id="SSF57716">
    <property type="entry name" value="Glucocorticoid receptor-like (DNA-binding domain)"/>
    <property type="match status" value="1"/>
</dbReference>
<keyword evidence="1" id="KW-0479">Metal-binding</keyword>
<gene>
    <name evidence="8" type="ORF">HICCMSTLAB_LOCUS13743</name>
</gene>
<dbReference type="InterPro" id="IPR038441">
    <property type="entry name" value="THAP_Znf_sf"/>
</dbReference>
<evidence type="ECO:0000256" key="5">
    <source>
        <dbReference type="PROSITE-ProRule" id="PRU00309"/>
    </source>
</evidence>
<comment type="caution">
    <text evidence="8">The sequence shown here is derived from an EMBL/GenBank/DDBJ whole genome shotgun (WGS) entry which is preliminary data.</text>
</comment>
<dbReference type="Proteomes" id="UP000786811">
    <property type="component" value="Unassembled WGS sequence"/>
</dbReference>
<dbReference type="InterPro" id="IPR012674">
    <property type="entry name" value="Calycin"/>
</dbReference>
<evidence type="ECO:0000256" key="6">
    <source>
        <dbReference type="SAM" id="SignalP"/>
    </source>
</evidence>
<dbReference type="InterPro" id="IPR006612">
    <property type="entry name" value="THAP_Znf"/>
</dbReference>
<evidence type="ECO:0000256" key="3">
    <source>
        <dbReference type="ARBA" id="ARBA00022833"/>
    </source>
</evidence>
<dbReference type="GO" id="GO:0005737">
    <property type="term" value="C:cytoplasm"/>
    <property type="evidence" value="ECO:0007669"/>
    <property type="project" value="TreeGrafter"/>
</dbReference>
<name>A0A8J2HU80_COTCN</name>
<feature type="chain" id="PRO_5035166580" description="THAP-type domain-containing protein" evidence="6">
    <location>
        <begin position="17"/>
        <end position="703"/>
    </location>
</feature>
<protein>
    <recommendedName>
        <fullName evidence="7">THAP-type domain-containing protein</fullName>
    </recommendedName>
</protein>
<dbReference type="Pfam" id="PF05485">
    <property type="entry name" value="THAP"/>
    <property type="match status" value="1"/>
</dbReference>
<sequence length="703" mass="80697">MLYYLVAFCAIAGAYAQTMPNGSCPTFKANSVNAKLMVGKWYDWGRSSNNALNGQRCGYENWNQPSNVPNVGTISVNHAILDTDYNRYVIYYQCLNLGSTYSISLWIKTRDQYPGSKVENQVYNALNKFGLSCIVKSCPSGRKLKTTKNDPSQHLSFFQPSTPARLDKWQKCLGIKLKATNNICHLHFKEEHIKLYDKFIINGEVKIFQTVKKKLKPEALPTIEHQFIPIPLYELQASIINQRQKSTSCHNYCEDDQQDRMQNSCIEQQELLDDLNISNNATNYSQQIEQDLEKSLLSQQSYDSLNSHVENETTVKPIESIGDIQKCPMLPQFWMRVDKPDGLEFLRMDPSAKKTKNHIRLNEDLSLTVIFSNGEELSLDVKINSFKNICEFLKSVERWPLCVGTQIDSNKYSQVCKGVIISDDAYQRNQRNPRCKSCRILRKRLQSRKSTSIVLEKSTALKRRASSLKKQNKRLKRMETTTLIQKCLPKSIVWLLVFLSYVLQKDLIMLYYLIAFCAIAGLGASAEVQTPYGVTQYEPSQDGACPKVRSFNVNLNQMSGRWFLQLISSNTGLQHDTETCKRDYWMRPNGNKVQVVLSAYSPILGRYSEVLTDLSFNRNNYNMTVIPPIIENFTVKHTVLDTDYRSYVIYYGCVSDGTSSVPAFWVKTREQYPRFSVRNIAQNALRRNGFPYLDFSETSQQNC</sequence>
<evidence type="ECO:0000259" key="7">
    <source>
        <dbReference type="PROSITE" id="PS50950"/>
    </source>
</evidence>
<dbReference type="SUPFAM" id="SSF50814">
    <property type="entry name" value="Lipocalins"/>
    <property type="match status" value="2"/>
</dbReference>
<dbReference type="PANTHER" id="PTHR10612">
    <property type="entry name" value="APOLIPOPROTEIN D"/>
    <property type="match status" value="1"/>
</dbReference>
<reference evidence="8" key="1">
    <citation type="submission" date="2021-04" db="EMBL/GenBank/DDBJ databases">
        <authorList>
            <person name="Chebbi M.A.C M."/>
        </authorList>
    </citation>
    <scope>NUCLEOTIDE SEQUENCE</scope>
</reference>
<dbReference type="EMBL" id="CAJNRD030001124">
    <property type="protein sequence ID" value="CAG5109107.1"/>
    <property type="molecule type" value="Genomic_DNA"/>
</dbReference>
<dbReference type="GO" id="GO:0008270">
    <property type="term" value="F:zinc ion binding"/>
    <property type="evidence" value="ECO:0007669"/>
    <property type="project" value="UniProtKB-KW"/>
</dbReference>
<dbReference type="GO" id="GO:0000302">
    <property type="term" value="P:response to reactive oxygen species"/>
    <property type="evidence" value="ECO:0007669"/>
    <property type="project" value="TreeGrafter"/>
</dbReference>